<accession>A0A1P8F8S3</accession>
<dbReference type="InterPro" id="IPR021553">
    <property type="entry name" value="DUF3008"/>
</dbReference>
<reference evidence="2" key="1">
    <citation type="submission" date="2016-11" db="EMBL/GenBank/DDBJ databases">
        <title>Dehalogenimonas formicexedens sp. nov., a chlorinated alkane respiring bacterium isolated from contaminated groundwater.</title>
        <authorList>
            <person name="Key T.A."/>
            <person name="Bowman K.S."/>
            <person name="Lee I."/>
            <person name="Chun J."/>
            <person name="Albuquerque L."/>
            <person name="da Costa M.S."/>
            <person name="Rainey F.A."/>
            <person name="Moe W.M."/>
        </authorList>
    </citation>
    <scope>NUCLEOTIDE SEQUENCE [LARGE SCALE GENOMIC DNA]</scope>
    <source>
        <strain evidence="2">NSZ-14</strain>
    </source>
</reference>
<dbReference type="Pfam" id="PF11450">
    <property type="entry name" value="DUF3008"/>
    <property type="match status" value="1"/>
</dbReference>
<dbReference type="Proteomes" id="UP000185934">
    <property type="component" value="Chromosome"/>
</dbReference>
<dbReference type="AlphaFoldDB" id="A0A1P8F8S3"/>
<proteinExistence type="predicted"/>
<dbReference type="EMBL" id="CP018258">
    <property type="protein sequence ID" value="APV44845.1"/>
    <property type="molecule type" value="Genomic_DNA"/>
</dbReference>
<name>A0A1P8F8S3_9CHLR</name>
<organism evidence="1 2">
    <name type="scientific">Dehalogenimonas formicexedens</name>
    <dbReference type="NCBI Taxonomy" id="1839801"/>
    <lineage>
        <taxon>Bacteria</taxon>
        <taxon>Bacillati</taxon>
        <taxon>Chloroflexota</taxon>
        <taxon>Dehalococcoidia</taxon>
        <taxon>Dehalococcoidales</taxon>
        <taxon>Dehalococcoidaceae</taxon>
        <taxon>Dehalogenimonas</taxon>
    </lineage>
</organism>
<gene>
    <name evidence="1" type="ORF">Dform_01523</name>
</gene>
<sequence length="60" mass="6497">MGGDGCMPSTSKKQQKVMCIAESIKKGKTPAGYSRQAAKIAGSMSEEQLKEFCETPVREQ</sequence>
<dbReference type="STRING" id="1839801.Dform_01523"/>
<protein>
    <recommendedName>
        <fullName evidence="3">DUF3008 family protein</fullName>
    </recommendedName>
</protein>
<evidence type="ECO:0000313" key="1">
    <source>
        <dbReference type="EMBL" id="APV44845.1"/>
    </source>
</evidence>
<keyword evidence="2" id="KW-1185">Reference proteome</keyword>
<evidence type="ECO:0008006" key="3">
    <source>
        <dbReference type="Google" id="ProtNLM"/>
    </source>
</evidence>
<evidence type="ECO:0000313" key="2">
    <source>
        <dbReference type="Proteomes" id="UP000185934"/>
    </source>
</evidence>
<dbReference type="KEGG" id="dfo:Dform_01523"/>